<dbReference type="SMART" id="SM00271">
    <property type="entry name" value="DnaJ"/>
    <property type="match status" value="1"/>
</dbReference>
<dbReference type="SUPFAM" id="SSF57938">
    <property type="entry name" value="DnaJ/Hsp40 cysteine-rich domain"/>
    <property type="match status" value="1"/>
</dbReference>
<dbReference type="Proteomes" id="UP000235388">
    <property type="component" value="Unassembled WGS sequence"/>
</dbReference>
<evidence type="ECO:0000256" key="5">
    <source>
        <dbReference type="PROSITE-ProRule" id="PRU00546"/>
    </source>
</evidence>
<protein>
    <recommendedName>
        <fullName evidence="11">J domain-containing protein</fullName>
    </recommendedName>
</protein>
<dbReference type="PROSITE" id="PS51188">
    <property type="entry name" value="ZF_CR"/>
    <property type="match status" value="1"/>
</dbReference>
<evidence type="ECO:0000259" key="8">
    <source>
        <dbReference type="PROSITE" id="PS51188"/>
    </source>
</evidence>
<feature type="zinc finger region" description="CR-type" evidence="5">
    <location>
        <begin position="222"/>
        <end position="306"/>
    </location>
</feature>
<comment type="caution">
    <text evidence="9">The sequence shown here is derived from an EMBL/GenBank/DDBJ whole genome shotgun (WGS) entry which is preliminary data.</text>
</comment>
<keyword evidence="1 5" id="KW-0479">Metal-binding</keyword>
<dbReference type="GO" id="GO:0030544">
    <property type="term" value="F:Hsp70 protein binding"/>
    <property type="evidence" value="ECO:0007669"/>
    <property type="project" value="InterPro"/>
</dbReference>
<dbReference type="InterPro" id="IPR008971">
    <property type="entry name" value="HSP40/DnaJ_pept-bd"/>
</dbReference>
<keyword evidence="3 5" id="KW-0863">Zinc-finger</keyword>
<dbReference type="Pfam" id="PF00684">
    <property type="entry name" value="DnaJ_CXXCXGXG"/>
    <property type="match status" value="1"/>
</dbReference>
<evidence type="ECO:0000256" key="2">
    <source>
        <dbReference type="ARBA" id="ARBA00022737"/>
    </source>
</evidence>
<dbReference type="Gene3D" id="2.10.230.10">
    <property type="entry name" value="Heat shock protein DnaJ, cysteine-rich domain"/>
    <property type="match status" value="1"/>
</dbReference>
<dbReference type="InterPro" id="IPR036869">
    <property type="entry name" value="J_dom_sf"/>
</dbReference>
<dbReference type="GO" id="GO:0006457">
    <property type="term" value="P:protein folding"/>
    <property type="evidence" value="ECO:0007669"/>
    <property type="project" value="InterPro"/>
</dbReference>
<keyword evidence="10" id="KW-1185">Reference proteome</keyword>
<dbReference type="FunFam" id="2.10.230.10:FF:000001">
    <property type="entry name" value="DnaJ subfamily A member 2"/>
    <property type="match status" value="1"/>
</dbReference>
<keyword evidence="4 5" id="KW-0862">Zinc</keyword>
<sequence>MVDGRGERVPPWPVLEESSVLPGYPWTHSRNEPLPISHSESHRTKRKRSQHILIPLGTHSPASMASPSQQDLYDILELPQSASRSEIRAAYHRLAKRSHPDKNPGADPAVFHALQQAYETLSDPQRRAEYDARPKKASMVPSSQHPHPFGSAFESLFTSMFRDDLADGFFAGHPFFPSHHHPFHPPWNHRSTPQPPKWSSPQVKSPDLNIDFQCTLDDIMNGRTVITEIPRQVGCQLCHATGFHPNAAPRHCRHCDGKGYQSCTQAFHGLVTHTQSTCSRCNGTGSKMSSDDCCSQCRGSCIITETVAIEWEIVKGMLPGQMMTLSEMGNTLPGHLAGDVVICLCVAPHRSFKMISPDSRDLILGLSLTLSESLLGVDRVLFRHLDGRDIRVSLPGPHQQGHSVIKPGDIKAIRGMGLPGHSPAEPHGDLWIKFDIEWPSSEWIRSQDFSLLQNALPPALPDLPHSDAPQEYAILESAVLNTETAKAADLT</sequence>
<dbReference type="Pfam" id="PF00226">
    <property type="entry name" value="DnaJ"/>
    <property type="match status" value="1"/>
</dbReference>
<name>A0A2N5SBH2_9BASI</name>
<evidence type="ECO:0000259" key="7">
    <source>
        <dbReference type="PROSITE" id="PS50076"/>
    </source>
</evidence>
<feature type="domain" description="CR-type" evidence="8">
    <location>
        <begin position="222"/>
        <end position="306"/>
    </location>
</feature>
<dbReference type="InterPro" id="IPR036410">
    <property type="entry name" value="HSP_DnaJ_Cys-rich_dom_sf"/>
</dbReference>
<feature type="compositionally biased region" description="Basic and acidic residues" evidence="6">
    <location>
        <begin position="124"/>
        <end position="134"/>
    </location>
</feature>
<evidence type="ECO:0000256" key="4">
    <source>
        <dbReference type="ARBA" id="ARBA00022833"/>
    </source>
</evidence>
<evidence type="ECO:0000256" key="1">
    <source>
        <dbReference type="ARBA" id="ARBA00022723"/>
    </source>
</evidence>
<dbReference type="InterPro" id="IPR018253">
    <property type="entry name" value="DnaJ_domain_CS"/>
</dbReference>
<dbReference type="InterPro" id="IPR001623">
    <property type="entry name" value="DnaJ_domain"/>
</dbReference>
<reference evidence="9 10" key="1">
    <citation type="submission" date="2017-11" db="EMBL/GenBank/DDBJ databases">
        <title>De novo assembly and phasing of dikaryotic genomes from two isolates of Puccinia coronata f. sp. avenae, the causal agent of oat crown rust.</title>
        <authorList>
            <person name="Miller M.E."/>
            <person name="Zhang Y."/>
            <person name="Omidvar V."/>
            <person name="Sperschneider J."/>
            <person name="Schwessinger B."/>
            <person name="Raley C."/>
            <person name="Palmer J.M."/>
            <person name="Garnica D."/>
            <person name="Upadhyaya N."/>
            <person name="Rathjen J."/>
            <person name="Taylor J.M."/>
            <person name="Park R.F."/>
            <person name="Dodds P.N."/>
            <person name="Hirsch C.D."/>
            <person name="Kianian S.F."/>
            <person name="Figueroa M."/>
        </authorList>
    </citation>
    <scope>NUCLEOTIDE SEQUENCE [LARGE SCALE GENOMIC DNA]</scope>
    <source>
        <strain evidence="9">12NC29</strain>
    </source>
</reference>
<dbReference type="SUPFAM" id="SSF46565">
    <property type="entry name" value="Chaperone J-domain"/>
    <property type="match status" value="1"/>
</dbReference>
<dbReference type="STRING" id="200324.A0A2N5SBH2"/>
<dbReference type="SUPFAM" id="SSF49493">
    <property type="entry name" value="HSP40/DnaJ peptide-binding domain"/>
    <property type="match status" value="2"/>
</dbReference>
<evidence type="ECO:0000256" key="3">
    <source>
        <dbReference type="ARBA" id="ARBA00022771"/>
    </source>
</evidence>
<evidence type="ECO:0000313" key="9">
    <source>
        <dbReference type="EMBL" id="PLW10600.1"/>
    </source>
</evidence>
<accession>A0A2N5SBH2</accession>
<dbReference type="CDD" id="cd10719">
    <property type="entry name" value="DnaJ_zf"/>
    <property type="match status" value="1"/>
</dbReference>
<dbReference type="Gene3D" id="1.10.287.110">
    <property type="entry name" value="DnaJ domain"/>
    <property type="match status" value="1"/>
</dbReference>
<dbReference type="InterPro" id="IPR002939">
    <property type="entry name" value="DnaJ_C"/>
</dbReference>
<gene>
    <name evidence="9" type="ORF">PCANC_23148</name>
</gene>
<dbReference type="PROSITE" id="PS00636">
    <property type="entry name" value="DNAJ_1"/>
    <property type="match status" value="1"/>
</dbReference>
<organism evidence="9 10">
    <name type="scientific">Puccinia coronata f. sp. avenae</name>
    <dbReference type="NCBI Taxonomy" id="200324"/>
    <lineage>
        <taxon>Eukaryota</taxon>
        <taxon>Fungi</taxon>
        <taxon>Dikarya</taxon>
        <taxon>Basidiomycota</taxon>
        <taxon>Pucciniomycotina</taxon>
        <taxon>Pucciniomycetes</taxon>
        <taxon>Pucciniales</taxon>
        <taxon>Pucciniaceae</taxon>
        <taxon>Puccinia</taxon>
    </lineage>
</organism>
<dbReference type="PROSITE" id="PS50076">
    <property type="entry name" value="DNAJ_2"/>
    <property type="match status" value="1"/>
</dbReference>
<feature type="domain" description="J" evidence="7">
    <location>
        <begin position="71"/>
        <end position="134"/>
    </location>
</feature>
<evidence type="ECO:0000256" key="6">
    <source>
        <dbReference type="SAM" id="MobiDB-lite"/>
    </source>
</evidence>
<dbReference type="PANTHER" id="PTHR43888">
    <property type="entry name" value="DNAJ-LIKE-2, ISOFORM A-RELATED"/>
    <property type="match status" value="1"/>
</dbReference>
<feature type="region of interest" description="Disordered" evidence="6">
    <location>
        <begin position="26"/>
        <end position="48"/>
    </location>
</feature>
<feature type="region of interest" description="Disordered" evidence="6">
    <location>
        <begin position="121"/>
        <end position="146"/>
    </location>
</feature>
<dbReference type="CDD" id="cd06257">
    <property type="entry name" value="DnaJ"/>
    <property type="match status" value="1"/>
</dbReference>
<dbReference type="PRINTS" id="PR00625">
    <property type="entry name" value="JDOMAIN"/>
</dbReference>
<proteinExistence type="predicted"/>
<dbReference type="Pfam" id="PF01556">
    <property type="entry name" value="DnaJ_C"/>
    <property type="match status" value="1"/>
</dbReference>
<dbReference type="GO" id="GO:0051082">
    <property type="term" value="F:unfolded protein binding"/>
    <property type="evidence" value="ECO:0007669"/>
    <property type="project" value="InterPro"/>
</dbReference>
<keyword evidence="2" id="KW-0677">Repeat</keyword>
<dbReference type="EMBL" id="PGCJ01001053">
    <property type="protein sequence ID" value="PLW10600.1"/>
    <property type="molecule type" value="Genomic_DNA"/>
</dbReference>
<dbReference type="Gene3D" id="2.60.260.20">
    <property type="entry name" value="Urease metallochaperone UreE, N-terminal domain"/>
    <property type="match status" value="2"/>
</dbReference>
<dbReference type="InterPro" id="IPR001305">
    <property type="entry name" value="HSP_DnaJ_Cys-rich_dom"/>
</dbReference>
<dbReference type="GO" id="GO:0008270">
    <property type="term" value="F:zinc ion binding"/>
    <property type="evidence" value="ECO:0007669"/>
    <property type="project" value="UniProtKB-KW"/>
</dbReference>
<evidence type="ECO:0000313" key="10">
    <source>
        <dbReference type="Proteomes" id="UP000235388"/>
    </source>
</evidence>
<dbReference type="OrthoDB" id="550424at2759"/>
<dbReference type="AlphaFoldDB" id="A0A2N5SBH2"/>
<dbReference type="InterPro" id="IPR044713">
    <property type="entry name" value="DNJA1/2-like"/>
</dbReference>
<evidence type="ECO:0008006" key="11">
    <source>
        <dbReference type="Google" id="ProtNLM"/>
    </source>
</evidence>